<proteinExistence type="predicted"/>
<comment type="caution">
    <text evidence="7">The sequence shown here is derived from an EMBL/GenBank/DDBJ whole genome shotgun (WGS) entry which is preliminary data.</text>
</comment>
<dbReference type="PANTHER" id="PTHR11014">
    <property type="entry name" value="PEPTIDASE M20 FAMILY MEMBER"/>
    <property type="match status" value="1"/>
</dbReference>
<feature type="domain" description="Peptidase M20 dimerisation" evidence="6">
    <location>
        <begin position="182"/>
        <end position="277"/>
    </location>
</feature>
<keyword evidence="3" id="KW-0220">Diaminopimelate biosynthesis</keyword>
<organism evidence="7 8">
    <name type="scientific">Paucilactobacillus wasatchensis</name>
    <dbReference type="NCBI Taxonomy" id="1335616"/>
    <lineage>
        <taxon>Bacteria</taxon>
        <taxon>Bacillati</taxon>
        <taxon>Bacillota</taxon>
        <taxon>Bacilli</taxon>
        <taxon>Lactobacillales</taxon>
        <taxon>Lactobacillaceae</taxon>
        <taxon>Paucilactobacillus</taxon>
    </lineage>
</organism>
<evidence type="ECO:0000256" key="3">
    <source>
        <dbReference type="ARBA" id="ARBA00022915"/>
    </source>
</evidence>
<keyword evidence="8" id="KW-1185">Reference proteome</keyword>
<dbReference type="STRING" id="1335616.WDC_1117"/>
<feature type="binding site" evidence="5">
    <location>
        <position position="134"/>
    </location>
    <ligand>
        <name>Mn(2+)</name>
        <dbReference type="ChEBI" id="CHEBI:29035"/>
        <label>2</label>
    </ligand>
</feature>
<dbReference type="NCBIfam" id="TIGR01891">
    <property type="entry name" value="amidohydrolases"/>
    <property type="match status" value="1"/>
</dbReference>
<keyword evidence="1" id="KW-0028">Amino-acid biosynthesis</keyword>
<dbReference type="InterPro" id="IPR017439">
    <property type="entry name" value="Amidohydrolase"/>
</dbReference>
<sequence length="388" mass="41982">MDLSDESLANWMTKIRHDLHRHPELADHEFDTTRTIKRILTDNNIKVLDYAGKTGVLAEIGTGSGPYVALRADIDALPLDETSGVDYTSETAGVMHACGHDFHTASLLGAALLLKDQEASFNGTIRLLFEPGEERHTGAKEMIKNGALENISAIAGFHNMPNLPVGTLGLKSGKLMASNDNFDVEIKGVGSHAAIPEKSTDPIVTLAQLITALQTIRSRNISPSDSLVLTVGAVSAGHTYNVIPDSASFKGTIRAYSSDDRDLAKKRFYELVDQITQAYNQKAVIGWDKGPGSVDNDEQVTELLKQALQDTVKIVPATMSNADDDFAEYEEVVPGFYGFLGSNGPADLHHSDFVCDDRGLIYGAKFHLTAATAMLQAVNDGKLARRDQ</sequence>
<keyword evidence="5" id="KW-0479">Metal-binding</keyword>
<comment type="cofactor">
    <cofactor evidence="5">
        <name>Mn(2+)</name>
        <dbReference type="ChEBI" id="CHEBI:29035"/>
    </cofactor>
    <text evidence="5">The Mn(2+) ion enhances activity.</text>
</comment>
<dbReference type="GO" id="GO:0050118">
    <property type="term" value="F:N-acetyldiaminopimelate deacetylase activity"/>
    <property type="evidence" value="ECO:0007669"/>
    <property type="project" value="UniProtKB-ARBA"/>
</dbReference>
<protein>
    <submittedName>
        <fullName evidence="7">N-acetyl-L,L-diaminopimelate deacetylase-like protein</fullName>
        <ecNumber evidence="7">3.5.1.18</ecNumber>
    </submittedName>
</protein>
<feature type="binding site" evidence="5">
    <location>
        <position position="349"/>
    </location>
    <ligand>
        <name>Mn(2+)</name>
        <dbReference type="ChEBI" id="CHEBI:29035"/>
        <label>2</label>
    </ligand>
</feature>
<dbReference type="GO" id="GO:0009014">
    <property type="term" value="F:succinyl-diaminopimelate desuccinylase activity"/>
    <property type="evidence" value="ECO:0007669"/>
    <property type="project" value="UniProtKB-EC"/>
</dbReference>
<evidence type="ECO:0000256" key="1">
    <source>
        <dbReference type="ARBA" id="ARBA00022605"/>
    </source>
</evidence>
<evidence type="ECO:0000256" key="5">
    <source>
        <dbReference type="PIRSR" id="PIRSR005962-1"/>
    </source>
</evidence>
<dbReference type="Pfam" id="PF01546">
    <property type="entry name" value="Peptidase_M20"/>
    <property type="match status" value="1"/>
</dbReference>
<dbReference type="PIRSF" id="PIRSF005962">
    <property type="entry name" value="Pept_M20D_amidohydro"/>
    <property type="match status" value="1"/>
</dbReference>
<feature type="binding site" evidence="5">
    <location>
        <position position="98"/>
    </location>
    <ligand>
        <name>Mn(2+)</name>
        <dbReference type="ChEBI" id="CHEBI:29035"/>
        <label>2</label>
    </ligand>
</feature>
<dbReference type="SUPFAM" id="SSF53187">
    <property type="entry name" value="Zn-dependent exopeptidases"/>
    <property type="match status" value="1"/>
</dbReference>
<dbReference type="GO" id="GO:0009085">
    <property type="term" value="P:lysine biosynthetic process"/>
    <property type="evidence" value="ECO:0007669"/>
    <property type="project" value="UniProtKB-KW"/>
</dbReference>
<dbReference type="Proteomes" id="UP000032279">
    <property type="component" value="Unassembled WGS sequence"/>
</dbReference>
<gene>
    <name evidence="7" type="ORF">WDC_1117</name>
</gene>
<dbReference type="PATRIC" id="fig|1335616.4.peg.1122"/>
<dbReference type="InterPro" id="IPR011650">
    <property type="entry name" value="Peptidase_M20_dimer"/>
</dbReference>
<name>A0A0D0YVJ4_9LACO</name>
<dbReference type="RefSeq" id="WP_225349621.1">
    <property type="nucleotide sequence ID" value="NZ_AWTT01000024.1"/>
</dbReference>
<accession>A0A0D0YVJ4</accession>
<keyword evidence="4" id="KW-0457">Lysine biosynthesis</keyword>
<dbReference type="PANTHER" id="PTHR11014:SF63">
    <property type="entry name" value="METALLOPEPTIDASE, PUTATIVE (AFU_ORTHOLOGUE AFUA_6G09600)-RELATED"/>
    <property type="match status" value="1"/>
</dbReference>
<dbReference type="Gene3D" id="3.30.70.360">
    <property type="match status" value="1"/>
</dbReference>
<dbReference type="GO" id="GO:0019877">
    <property type="term" value="P:diaminopimelate biosynthetic process"/>
    <property type="evidence" value="ECO:0007669"/>
    <property type="project" value="UniProtKB-KW"/>
</dbReference>
<feature type="binding site" evidence="5">
    <location>
        <position position="158"/>
    </location>
    <ligand>
        <name>Mn(2+)</name>
        <dbReference type="ChEBI" id="CHEBI:29035"/>
        <label>2</label>
    </ligand>
</feature>
<dbReference type="InterPro" id="IPR036264">
    <property type="entry name" value="Bact_exopeptidase_dim_dom"/>
</dbReference>
<evidence type="ECO:0000256" key="4">
    <source>
        <dbReference type="ARBA" id="ARBA00023154"/>
    </source>
</evidence>
<dbReference type="InterPro" id="IPR002933">
    <property type="entry name" value="Peptidase_M20"/>
</dbReference>
<keyword evidence="5" id="KW-0464">Manganese</keyword>
<dbReference type="EMBL" id="AWTT01000024">
    <property type="protein sequence ID" value="KIS03299.1"/>
    <property type="molecule type" value="Genomic_DNA"/>
</dbReference>
<keyword evidence="2 7" id="KW-0378">Hydrolase</keyword>
<evidence type="ECO:0000256" key="2">
    <source>
        <dbReference type="ARBA" id="ARBA00022801"/>
    </source>
</evidence>
<dbReference type="EC" id="3.5.1.18" evidence="7"/>
<dbReference type="Gene3D" id="3.40.630.10">
    <property type="entry name" value="Zn peptidases"/>
    <property type="match status" value="1"/>
</dbReference>
<evidence type="ECO:0000313" key="8">
    <source>
        <dbReference type="Proteomes" id="UP000032279"/>
    </source>
</evidence>
<dbReference type="Pfam" id="PF07687">
    <property type="entry name" value="M20_dimer"/>
    <property type="match status" value="1"/>
</dbReference>
<dbReference type="GO" id="GO:0046872">
    <property type="term" value="F:metal ion binding"/>
    <property type="evidence" value="ECO:0007669"/>
    <property type="project" value="UniProtKB-KW"/>
</dbReference>
<dbReference type="FunFam" id="3.30.70.360:FF:000001">
    <property type="entry name" value="N-acetyldiaminopimelate deacetylase"/>
    <property type="match status" value="1"/>
</dbReference>
<reference evidence="7 8" key="1">
    <citation type="submission" date="2013-08" db="EMBL/GenBank/DDBJ databases">
        <title>Lactobacillus wasatchii sp. WDC04, a late gas producing bacteria isolated from aged chedder cheese.</title>
        <authorList>
            <person name="Oberg C.J."/>
            <person name="Culumber M."/>
            <person name="McMahon D.J."/>
            <person name="Broadbent J.R."/>
            <person name="Oberg T.S."/>
            <person name="Ortaki F."/>
        </authorList>
    </citation>
    <scope>NUCLEOTIDE SEQUENCE [LARGE SCALE GENOMIC DNA]</scope>
    <source>
        <strain evidence="7 8">WDC04</strain>
    </source>
</reference>
<dbReference type="SUPFAM" id="SSF55031">
    <property type="entry name" value="Bacterial exopeptidase dimerisation domain"/>
    <property type="match status" value="1"/>
</dbReference>
<evidence type="ECO:0000313" key="7">
    <source>
        <dbReference type="EMBL" id="KIS03299.1"/>
    </source>
</evidence>
<evidence type="ECO:0000259" key="6">
    <source>
        <dbReference type="Pfam" id="PF07687"/>
    </source>
</evidence>
<feature type="binding site" evidence="5">
    <location>
        <position position="100"/>
    </location>
    <ligand>
        <name>Mn(2+)</name>
        <dbReference type="ChEBI" id="CHEBI:29035"/>
        <label>2</label>
    </ligand>
</feature>
<dbReference type="AlphaFoldDB" id="A0A0D0YVJ4"/>